<dbReference type="RefSeq" id="WP_344382910.1">
    <property type="nucleotide sequence ID" value="NZ_BAAATA010000009.1"/>
</dbReference>
<gene>
    <name evidence="2" type="ORF">GCM10010406_21190</name>
</gene>
<feature type="region of interest" description="Disordered" evidence="1">
    <location>
        <begin position="86"/>
        <end position="117"/>
    </location>
</feature>
<evidence type="ECO:0008006" key="4">
    <source>
        <dbReference type="Google" id="ProtNLM"/>
    </source>
</evidence>
<sequence>MARRQSLQVCTVPGCPEYTQAGRCAEHRRQAEQQRGGARQRGYGQAHERFRAAVLARDPVCVLCRTAPSKHADHWPVDRRELVARGLNPNDPKRGRGLCGPCHSAETARHQPGGWHA</sequence>
<proteinExistence type="predicted"/>
<evidence type="ECO:0000313" key="2">
    <source>
        <dbReference type="EMBL" id="GAA2484696.1"/>
    </source>
</evidence>
<evidence type="ECO:0000256" key="1">
    <source>
        <dbReference type="SAM" id="MobiDB-lite"/>
    </source>
</evidence>
<keyword evidence="3" id="KW-1185">Reference proteome</keyword>
<name>A0ABN3LI25_9ACTN</name>
<reference evidence="2 3" key="1">
    <citation type="journal article" date="2019" name="Int. J. Syst. Evol. Microbiol.">
        <title>The Global Catalogue of Microorganisms (GCM) 10K type strain sequencing project: providing services to taxonomists for standard genome sequencing and annotation.</title>
        <authorList>
            <consortium name="The Broad Institute Genomics Platform"/>
            <consortium name="The Broad Institute Genome Sequencing Center for Infectious Disease"/>
            <person name="Wu L."/>
            <person name="Ma J."/>
        </authorList>
    </citation>
    <scope>NUCLEOTIDE SEQUENCE [LARGE SCALE GENOMIC DNA]</scope>
    <source>
        <strain evidence="2 3">JCM 6307</strain>
    </source>
</reference>
<dbReference type="EMBL" id="BAAATA010000009">
    <property type="protein sequence ID" value="GAA2484696.1"/>
    <property type="molecule type" value="Genomic_DNA"/>
</dbReference>
<dbReference type="Proteomes" id="UP001501358">
    <property type="component" value="Unassembled WGS sequence"/>
</dbReference>
<feature type="region of interest" description="Disordered" evidence="1">
    <location>
        <begin position="23"/>
        <end position="44"/>
    </location>
</feature>
<protein>
    <recommendedName>
        <fullName evidence="4">Holin</fullName>
    </recommendedName>
</protein>
<accession>A0ABN3LI25</accession>
<feature type="compositionally biased region" description="Low complexity" evidence="1">
    <location>
        <begin position="33"/>
        <end position="44"/>
    </location>
</feature>
<evidence type="ECO:0000313" key="3">
    <source>
        <dbReference type="Proteomes" id="UP001501358"/>
    </source>
</evidence>
<comment type="caution">
    <text evidence="2">The sequence shown here is derived from an EMBL/GenBank/DDBJ whole genome shotgun (WGS) entry which is preliminary data.</text>
</comment>
<organism evidence="2 3">
    <name type="scientific">Streptomyces thermolineatus</name>
    <dbReference type="NCBI Taxonomy" id="44033"/>
    <lineage>
        <taxon>Bacteria</taxon>
        <taxon>Bacillati</taxon>
        <taxon>Actinomycetota</taxon>
        <taxon>Actinomycetes</taxon>
        <taxon>Kitasatosporales</taxon>
        <taxon>Streptomycetaceae</taxon>
        <taxon>Streptomyces</taxon>
    </lineage>
</organism>